<protein>
    <recommendedName>
        <fullName evidence="5">TonB C-terminal domain-containing protein</fullName>
    </recommendedName>
</protein>
<dbReference type="RefSeq" id="WP_290361732.1">
    <property type="nucleotide sequence ID" value="NZ_JAUFQU010000001.1"/>
</dbReference>
<accession>A0ABT8D0U6</accession>
<reference evidence="4" key="2">
    <citation type="journal article" date="2019" name="Int. J. Syst. Evol. Microbiol.">
        <title>The Global Catalogue of Microorganisms (GCM) 10K type strain sequencing project: providing services to taxonomists for standard genome sequencing and annotation.</title>
        <authorList>
            <consortium name="The Broad Institute Genomics Platform"/>
            <consortium name="The Broad Institute Genome Sequencing Center for Infectious Disease"/>
            <person name="Wu L."/>
            <person name="Ma J."/>
        </authorList>
    </citation>
    <scope>NUCLEOTIDE SEQUENCE [LARGE SCALE GENOMIC DNA]</scope>
    <source>
        <strain evidence="4">CECT 7184</strain>
    </source>
</reference>
<proteinExistence type="predicted"/>
<comment type="caution">
    <text evidence="3">The sequence shown here is derived from an EMBL/GenBank/DDBJ whole genome shotgun (WGS) entry which is preliminary data.</text>
</comment>
<organism evidence="3 4">
    <name type="scientific">Paenimyroides ceti</name>
    <dbReference type="NCBI Taxonomy" id="395087"/>
    <lineage>
        <taxon>Bacteria</taxon>
        <taxon>Pseudomonadati</taxon>
        <taxon>Bacteroidota</taxon>
        <taxon>Flavobacteriia</taxon>
        <taxon>Flavobacteriales</taxon>
        <taxon>Flavobacteriaceae</taxon>
        <taxon>Paenimyroides</taxon>
    </lineage>
</organism>
<reference evidence="3" key="1">
    <citation type="journal article" date="2014" name="Int. J. Syst. Evol. Microbiol.">
        <title>Complete genome of a new Firmicutes species belonging to the dominant human colonic microbiota ('Ruminococcus bicirculans') reveals two chromosomes and a selective capacity to utilize plant glucans.</title>
        <authorList>
            <consortium name="NISC Comparative Sequencing Program"/>
            <person name="Wegmann U."/>
            <person name="Louis P."/>
            <person name="Goesmann A."/>
            <person name="Henrissat B."/>
            <person name="Duncan S.H."/>
            <person name="Flint H.J."/>
        </authorList>
    </citation>
    <scope>NUCLEOTIDE SEQUENCE</scope>
    <source>
        <strain evidence="3">CECT 7184</strain>
    </source>
</reference>
<evidence type="ECO:0000313" key="2">
    <source>
        <dbReference type="EMBL" id="MDN3705566.1"/>
    </source>
</evidence>
<evidence type="ECO:0008006" key="5">
    <source>
        <dbReference type="Google" id="ProtNLM"/>
    </source>
</evidence>
<sequence>MKKTILTALFYLIFSHAFCQTDSLQQKENTLFRVDLEKIKENLSENEDVISEASYKGGMNNFYNYFTKNFNFNNVTLEDIPKAEQKSTTYMLYLMFTIDKEGKPVDFKPVNTTVENSFYKESVRVITSSRWIPAKTLSGPVKRIFTIPVRVYIEDLK</sequence>
<dbReference type="SUPFAM" id="SSF74653">
    <property type="entry name" value="TolA/TonB C-terminal domain"/>
    <property type="match status" value="1"/>
</dbReference>
<dbReference type="Gene3D" id="3.30.1150.10">
    <property type="match status" value="1"/>
</dbReference>
<evidence type="ECO:0000256" key="1">
    <source>
        <dbReference type="SAM" id="SignalP"/>
    </source>
</evidence>
<reference evidence="3" key="3">
    <citation type="submission" date="2023-06" db="EMBL/GenBank/DDBJ databases">
        <authorList>
            <person name="Lucena T."/>
            <person name="Sun Q."/>
        </authorList>
    </citation>
    <scope>NUCLEOTIDE SEQUENCE</scope>
    <source>
        <strain evidence="3">CECT 7184</strain>
    </source>
</reference>
<dbReference type="Proteomes" id="UP001242368">
    <property type="component" value="Unassembled WGS sequence"/>
</dbReference>
<dbReference type="EMBL" id="JAUFQU010000002">
    <property type="protein sequence ID" value="MDN3708849.1"/>
    <property type="molecule type" value="Genomic_DNA"/>
</dbReference>
<dbReference type="EMBL" id="JAUFQU010000001">
    <property type="protein sequence ID" value="MDN3705566.1"/>
    <property type="molecule type" value="Genomic_DNA"/>
</dbReference>
<feature type="chain" id="PRO_5045032531" description="TonB C-terminal domain-containing protein" evidence="1">
    <location>
        <begin position="20"/>
        <end position="157"/>
    </location>
</feature>
<evidence type="ECO:0000313" key="3">
    <source>
        <dbReference type="EMBL" id="MDN3708849.1"/>
    </source>
</evidence>
<feature type="signal peptide" evidence="1">
    <location>
        <begin position="1"/>
        <end position="19"/>
    </location>
</feature>
<name>A0ABT8D0U6_9FLAO</name>
<keyword evidence="4" id="KW-1185">Reference proteome</keyword>
<gene>
    <name evidence="2" type="ORF">QW060_00240</name>
    <name evidence="3" type="ORF">QW060_17265</name>
</gene>
<keyword evidence="1" id="KW-0732">Signal</keyword>
<evidence type="ECO:0000313" key="4">
    <source>
        <dbReference type="Proteomes" id="UP001242368"/>
    </source>
</evidence>